<accession>A0A377GQ16</accession>
<evidence type="ECO:0000313" key="2">
    <source>
        <dbReference type="Proteomes" id="UP000255328"/>
    </source>
</evidence>
<dbReference type="RefSeq" id="WP_115268245.1">
    <property type="nucleotide sequence ID" value="NZ_UGGU01000002.1"/>
</dbReference>
<reference evidence="1 2" key="1">
    <citation type="submission" date="2018-06" db="EMBL/GenBank/DDBJ databases">
        <authorList>
            <consortium name="Pathogen Informatics"/>
            <person name="Doyle S."/>
        </authorList>
    </citation>
    <scope>NUCLEOTIDE SEQUENCE [LARGE SCALE GENOMIC DNA]</scope>
    <source>
        <strain evidence="1 2">NCTC10723</strain>
    </source>
</reference>
<gene>
    <name evidence="1" type="ORF">NCTC10723_00065</name>
</gene>
<proteinExistence type="predicted"/>
<dbReference type="Proteomes" id="UP000255328">
    <property type="component" value="Unassembled WGS sequence"/>
</dbReference>
<name>A0A377GQ16_9FUSO</name>
<dbReference type="AlphaFoldDB" id="A0A377GQ16"/>
<sequence length="126" mass="15239">MLNVRLYEDFRSMMENEGRAEEVLERFFNDMVEEQNFDLSFYQWCRKNLYYNTIGDFYICADENLRDQKGKLEELIVSNGYSIYDIELKKIEQIITIENELEELIDGLTDEEIEEVLEIKNFLHKL</sequence>
<keyword evidence="2" id="KW-1185">Reference proteome</keyword>
<dbReference type="EMBL" id="UGGU01000002">
    <property type="protein sequence ID" value="STO28754.1"/>
    <property type="molecule type" value="Genomic_DNA"/>
</dbReference>
<organism evidence="1 2">
    <name type="scientific">Fusobacterium necrogenes</name>
    <dbReference type="NCBI Taxonomy" id="858"/>
    <lineage>
        <taxon>Bacteria</taxon>
        <taxon>Fusobacteriati</taxon>
        <taxon>Fusobacteriota</taxon>
        <taxon>Fusobacteriia</taxon>
        <taxon>Fusobacteriales</taxon>
        <taxon>Fusobacteriaceae</taxon>
        <taxon>Fusobacterium</taxon>
    </lineage>
</organism>
<evidence type="ECO:0000313" key="1">
    <source>
        <dbReference type="EMBL" id="STO28754.1"/>
    </source>
</evidence>
<protein>
    <submittedName>
        <fullName evidence="1">Uncharacterized protein</fullName>
    </submittedName>
</protein>